<dbReference type="Pfam" id="PF24621">
    <property type="entry name" value="DHQS_C"/>
    <property type="match status" value="1"/>
</dbReference>
<dbReference type="Gene3D" id="1.20.1090.10">
    <property type="entry name" value="Dehydroquinate synthase-like - alpha domain"/>
    <property type="match status" value="2"/>
</dbReference>
<name>A0A2P4TF49_BAMTH</name>
<evidence type="ECO:0000256" key="5">
    <source>
        <dbReference type="ARBA" id="ARBA00023239"/>
    </source>
</evidence>
<dbReference type="GO" id="GO:0017000">
    <property type="term" value="P:antibiotic biosynthetic process"/>
    <property type="evidence" value="ECO:0007669"/>
    <property type="project" value="InterPro"/>
</dbReference>
<gene>
    <name evidence="8" type="ORF">CIB84_001283</name>
</gene>
<dbReference type="Pfam" id="PF01761">
    <property type="entry name" value="DHQ_synthase"/>
    <property type="match status" value="1"/>
</dbReference>
<accession>A0A2P4TF49</accession>
<dbReference type="SUPFAM" id="SSF56796">
    <property type="entry name" value="Dehydroquinate synthase-like"/>
    <property type="match status" value="2"/>
</dbReference>
<proteinExistence type="predicted"/>
<dbReference type="GO" id="GO:0003856">
    <property type="term" value="F:3-dehydroquinate synthase activity"/>
    <property type="evidence" value="ECO:0007669"/>
    <property type="project" value="TreeGrafter"/>
</dbReference>
<dbReference type="InterPro" id="IPR050071">
    <property type="entry name" value="Dehydroquinate_synthase"/>
</dbReference>
<feature type="domain" description="3-dehydroquinate synthase C-terminal" evidence="7">
    <location>
        <begin position="339"/>
        <end position="467"/>
    </location>
</feature>
<dbReference type="Proteomes" id="UP000237246">
    <property type="component" value="Unassembled WGS sequence"/>
</dbReference>
<evidence type="ECO:0000259" key="6">
    <source>
        <dbReference type="Pfam" id="PF01761"/>
    </source>
</evidence>
<protein>
    <submittedName>
        <fullName evidence="8">Uncharacterized protein</fullName>
    </submittedName>
</protein>
<evidence type="ECO:0000313" key="9">
    <source>
        <dbReference type="Proteomes" id="UP000237246"/>
    </source>
</evidence>
<comment type="caution">
    <text evidence="8">The sequence shown here is derived from an EMBL/GenBank/DDBJ whole genome shotgun (WGS) entry which is preliminary data.</text>
</comment>
<keyword evidence="5" id="KW-0456">Lyase</keyword>
<evidence type="ECO:0000256" key="3">
    <source>
        <dbReference type="ARBA" id="ARBA00022741"/>
    </source>
</evidence>
<dbReference type="Gene3D" id="3.40.50.1970">
    <property type="match status" value="1"/>
</dbReference>
<dbReference type="InterPro" id="IPR030960">
    <property type="entry name" value="DHQS/DOIS_N"/>
</dbReference>
<comment type="cofactor">
    <cofactor evidence="1">
        <name>NAD(+)</name>
        <dbReference type="ChEBI" id="CHEBI:57540"/>
    </cofactor>
</comment>
<sequence>MAAAAAPEEPQQTDFQLVRVKSTWCRVKKGETLSNIEDEIILSEAKIGECVSEGGISWTIEAPIYFCYKVVETHNILDPSNTTLLWGHTTDTEQLEITAGDKRKLRRFVVIDEVVDELYGPKVRRYFEENNVQHKILALPTTEETKSMDLVLNILREVQNFSIDRRTEPIIAIGGGVCLDIVGLAASLYRRRTPYIRVPTTLLSYVDASVGAKNGVNFLQCKNKLGGYTPPVASFLDRSFIQSIPRRHISNGLGEILKMALMKHKGLFDLLKSHGKYLLDTKFQSYSGSANRGDAALQTTRIAIETMLEELAPNLWEDDLDRLVDFGHLISPELEMMALMKHKGLFDLLKSHGKYLLDTKFQSYSGSANRGDAALQTTRIAIETMLEELAPNLWEDDLDRLVDFGHLISPELEMRVLPSLMHGEAVTIDMAFMTYVAHMRGLITADEKEQIIQCMRGLELPVWHGACSWALIQAALRERLRHGGGQPRMPLPTGLGVAEIFNDISEETLKGAYKLWVKDCRTVLEEGTAIL</sequence>
<keyword evidence="2" id="KW-0479">Metal-binding</keyword>
<dbReference type="InterPro" id="IPR035872">
    <property type="entry name" value="EEVS-like"/>
</dbReference>
<dbReference type="CDD" id="cd08199">
    <property type="entry name" value="EEVS"/>
    <property type="match status" value="1"/>
</dbReference>
<dbReference type="OrthoDB" id="197068at2759"/>
<evidence type="ECO:0000256" key="1">
    <source>
        <dbReference type="ARBA" id="ARBA00001911"/>
    </source>
</evidence>
<dbReference type="AlphaFoldDB" id="A0A2P4TF49"/>
<dbReference type="GO" id="GO:0046872">
    <property type="term" value="F:metal ion binding"/>
    <property type="evidence" value="ECO:0007669"/>
    <property type="project" value="UniProtKB-KW"/>
</dbReference>
<organism evidence="8 9">
    <name type="scientific">Bambusicola thoracicus</name>
    <name type="common">Chinese bamboo-partridge</name>
    <name type="synonym">Perdix thoracica</name>
    <dbReference type="NCBI Taxonomy" id="9083"/>
    <lineage>
        <taxon>Eukaryota</taxon>
        <taxon>Metazoa</taxon>
        <taxon>Chordata</taxon>
        <taxon>Craniata</taxon>
        <taxon>Vertebrata</taxon>
        <taxon>Euteleostomi</taxon>
        <taxon>Archelosauria</taxon>
        <taxon>Archosauria</taxon>
        <taxon>Dinosauria</taxon>
        <taxon>Saurischia</taxon>
        <taxon>Theropoda</taxon>
        <taxon>Coelurosauria</taxon>
        <taxon>Aves</taxon>
        <taxon>Neognathae</taxon>
        <taxon>Galloanserae</taxon>
        <taxon>Galliformes</taxon>
        <taxon>Phasianidae</taxon>
        <taxon>Perdicinae</taxon>
        <taxon>Bambusicola</taxon>
    </lineage>
</organism>
<keyword evidence="9" id="KW-1185">Reference proteome</keyword>
<keyword evidence="3" id="KW-0547">Nucleotide-binding</keyword>
<evidence type="ECO:0000256" key="4">
    <source>
        <dbReference type="ARBA" id="ARBA00023027"/>
    </source>
</evidence>
<dbReference type="InterPro" id="IPR056179">
    <property type="entry name" value="DHQS_C"/>
</dbReference>
<dbReference type="PANTHER" id="PTHR43622">
    <property type="entry name" value="3-DEHYDROQUINATE SYNTHASE"/>
    <property type="match status" value="1"/>
</dbReference>
<reference evidence="8 9" key="1">
    <citation type="submission" date="2018-01" db="EMBL/GenBank/DDBJ databases">
        <title>Comparison of the Chinese Bamboo Partridge and Red Junglefowl genome sequences highlights the importance of demography in genome evolution.</title>
        <authorList>
            <person name="Tiley G.P."/>
            <person name="Kimball R.T."/>
            <person name="Braun E.L."/>
            <person name="Burleigh J.G."/>
        </authorList>
    </citation>
    <scope>NUCLEOTIDE SEQUENCE [LARGE SCALE GENOMIC DNA]</scope>
    <source>
        <strain evidence="8">RTK389</strain>
        <tissue evidence="8">Blood</tissue>
    </source>
</reference>
<evidence type="ECO:0000256" key="2">
    <source>
        <dbReference type="ARBA" id="ARBA00022723"/>
    </source>
</evidence>
<evidence type="ECO:0000259" key="7">
    <source>
        <dbReference type="Pfam" id="PF24621"/>
    </source>
</evidence>
<dbReference type="EMBL" id="PPHD01000999">
    <property type="protein sequence ID" value="POI34966.1"/>
    <property type="molecule type" value="Genomic_DNA"/>
</dbReference>
<keyword evidence="4" id="KW-0520">NAD</keyword>
<dbReference type="GO" id="GO:0000166">
    <property type="term" value="F:nucleotide binding"/>
    <property type="evidence" value="ECO:0007669"/>
    <property type="project" value="UniProtKB-KW"/>
</dbReference>
<evidence type="ECO:0000313" key="8">
    <source>
        <dbReference type="EMBL" id="POI34966.1"/>
    </source>
</evidence>
<dbReference type="PANTHER" id="PTHR43622:SF3">
    <property type="entry name" value="2-EPI-5-EPI-VALIOLONE SYNTHASE"/>
    <property type="match status" value="1"/>
</dbReference>
<feature type="domain" description="3-dehydroquinate synthase N-terminal" evidence="6">
    <location>
        <begin position="138"/>
        <end position="250"/>
    </location>
</feature>